<evidence type="ECO:0000256" key="8">
    <source>
        <dbReference type="ARBA" id="ARBA00067753"/>
    </source>
</evidence>
<keyword evidence="3 10" id="KW-0547">Nucleotide-binding</keyword>
<keyword evidence="13" id="KW-0378">Hydrolase</keyword>
<comment type="function">
    <text evidence="6">ATP-dependent specificity component of the ClpAP protease. It directs the protease to specific substrates. It has unfoldase activity. The primary function of the ClpA-ClpP complex appears to be the degradation of unfolded or abnormal proteins.</text>
</comment>
<evidence type="ECO:0000259" key="12">
    <source>
        <dbReference type="PROSITE" id="PS51903"/>
    </source>
</evidence>
<dbReference type="Proteomes" id="UP000078225">
    <property type="component" value="Unassembled WGS sequence"/>
</dbReference>
<evidence type="ECO:0000313" key="14">
    <source>
        <dbReference type="Proteomes" id="UP000078225"/>
    </source>
</evidence>
<dbReference type="PANTHER" id="PTHR11638">
    <property type="entry name" value="ATP-DEPENDENT CLP PROTEASE"/>
    <property type="match status" value="1"/>
</dbReference>
<dbReference type="Gene3D" id="3.40.50.300">
    <property type="entry name" value="P-loop containing nucleotide triphosphate hydrolases"/>
    <property type="match status" value="2"/>
</dbReference>
<dbReference type="PROSITE" id="PS00871">
    <property type="entry name" value="CLPAB_2"/>
    <property type="match status" value="1"/>
</dbReference>
<dbReference type="InterPro" id="IPR019489">
    <property type="entry name" value="Clp_ATPase_C"/>
</dbReference>
<name>A0A1B7L0B5_9ENTR</name>
<dbReference type="SMART" id="SM00382">
    <property type="entry name" value="AAA"/>
    <property type="match status" value="2"/>
</dbReference>
<dbReference type="EMBL" id="LYRP01000043">
    <property type="protein sequence ID" value="OAT75746.1"/>
    <property type="molecule type" value="Genomic_DNA"/>
</dbReference>
<evidence type="ECO:0000256" key="10">
    <source>
        <dbReference type="RuleBase" id="RU004432"/>
    </source>
</evidence>
<reference evidence="14" key="1">
    <citation type="submission" date="2016-05" db="EMBL/GenBank/DDBJ databases">
        <authorList>
            <person name="Behera P."/>
            <person name="Vaishampayan P."/>
            <person name="Singh N."/>
            <person name="Raina V."/>
            <person name="Suar M."/>
            <person name="Pattnaik A."/>
            <person name="Rastogi G."/>
        </authorList>
    </citation>
    <scope>NUCLEOTIDE SEQUENCE [LARGE SCALE GENOMIC DNA]</scope>
    <source>
        <strain evidence="14">MP23</strain>
    </source>
</reference>
<keyword evidence="5 10" id="KW-0143">Chaperone</keyword>
<dbReference type="GO" id="GO:0016887">
    <property type="term" value="F:ATP hydrolysis activity"/>
    <property type="evidence" value="ECO:0007669"/>
    <property type="project" value="InterPro"/>
</dbReference>
<dbReference type="InterPro" id="IPR018368">
    <property type="entry name" value="ClpA/B_CS1"/>
</dbReference>
<dbReference type="Pfam" id="PF17871">
    <property type="entry name" value="AAA_lid_9"/>
    <property type="match status" value="1"/>
</dbReference>
<dbReference type="Pfam" id="PF00004">
    <property type="entry name" value="AAA"/>
    <property type="match status" value="1"/>
</dbReference>
<dbReference type="GO" id="GO:0034605">
    <property type="term" value="P:cellular response to heat"/>
    <property type="evidence" value="ECO:0007669"/>
    <property type="project" value="TreeGrafter"/>
</dbReference>
<dbReference type="Pfam" id="PF02861">
    <property type="entry name" value="Clp_N"/>
    <property type="match status" value="1"/>
</dbReference>
<dbReference type="SUPFAM" id="SSF52540">
    <property type="entry name" value="P-loop containing nucleoside triphosphate hydrolases"/>
    <property type="match status" value="2"/>
</dbReference>
<evidence type="ECO:0000256" key="3">
    <source>
        <dbReference type="ARBA" id="ARBA00022741"/>
    </source>
</evidence>
<dbReference type="Gene3D" id="1.10.1780.10">
    <property type="entry name" value="Clp, N-terminal domain"/>
    <property type="match status" value="1"/>
</dbReference>
<dbReference type="PROSITE" id="PS51903">
    <property type="entry name" value="CLP_R"/>
    <property type="match status" value="1"/>
</dbReference>
<comment type="caution">
    <text evidence="13">The sequence shown here is derived from an EMBL/GenBank/DDBJ whole genome shotgun (WGS) entry which is preliminary data.</text>
</comment>
<dbReference type="InterPro" id="IPR050130">
    <property type="entry name" value="ClpA_ClpB"/>
</dbReference>
<evidence type="ECO:0000256" key="2">
    <source>
        <dbReference type="ARBA" id="ARBA00022737"/>
    </source>
</evidence>
<dbReference type="PROSITE" id="PS00870">
    <property type="entry name" value="CLPAB_1"/>
    <property type="match status" value="1"/>
</dbReference>
<protein>
    <recommendedName>
        <fullName evidence="8">ATP-dependent Clp protease ATP-binding subunit ClpA</fullName>
    </recommendedName>
</protein>
<keyword evidence="13" id="KW-0645">Protease</keyword>
<dbReference type="GO" id="GO:0005524">
    <property type="term" value="F:ATP binding"/>
    <property type="evidence" value="ECO:0007669"/>
    <property type="project" value="UniProtKB-KW"/>
</dbReference>
<evidence type="ECO:0000256" key="11">
    <source>
        <dbReference type="SAM" id="MobiDB-lite"/>
    </source>
</evidence>
<dbReference type="SUPFAM" id="SSF81923">
    <property type="entry name" value="Double Clp-N motif"/>
    <property type="match status" value="1"/>
</dbReference>
<dbReference type="NCBIfam" id="TIGR02639">
    <property type="entry name" value="ClpA"/>
    <property type="match status" value="1"/>
</dbReference>
<dbReference type="STRING" id="1691903.A9B99_13055"/>
<dbReference type="InterPro" id="IPR001270">
    <property type="entry name" value="ClpA/B"/>
</dbReference>
<evidence type="ECO:0000256" key="5">
    <source>
        <dbReference type="ARBA" id="ARBA00023186"/>
    </source>
</evidence>
<dbReference type="InterPro" id="IPR004176">
    <property type="entry name" value="Clp_R_N"/>
</dbReference>
<dbReference type="RefSeq" id="WP_064599959.1">
    <property type="nucleotide sequence ID" value="NZ_CP134782.1"/>
</dbReference>
<keyword evidence="2 9" id="KW-0677">Repeat</keyword>
<evidence type="ECO:0000256" key="9">
    <source>
        <dbReference type="PROSITE-ProRule" id="PRU01251"/>
    </source>
</evidence>
<dbReference type="GO" id="GO:0008233">
    <property type="term" value="F:peptidase activity"/>
    <property type="evidence" value="ECO:0007669"/>
    <property type="project" value="UniProtKB-KW"/>
</dbReference>
<dbReference type="CDD" id="cd00009">
    <property type="entry name" value="AAA"/>
    <property type="match status" value="1"/>
</dbReference>
<evidence type="ECO:0000256" key="6">
    <source>
        <dbReference type="ARBA" id="ARBA00058529"/>
    </source>
</evidence>
<evidence type="ECO:0000256" key="1">
    <source>
        <dbReference type="ARBA" id="ARBA00008675"/>
    </source>
</evidence>
<dbReference type="Pfam" id="PF07724">
    <property type="entry name" value="AAA_2"/>
    <property type="match status" value="1"/>
</dbReference>
<evidence type="ECO:0000256" key="7">
    <source>
        <dbReference type="ARBA" id="ARBA00064972"/>
    </source>
</evidence>
<evidence type="ECO:0000313" key="13">
    <source>
        <dbReference type="EMBL" id="OAT75746.1"/>
    </source>
</evidence>
<dbReference type="OrthoDB" id="9803641at2"/>
<dbReference type="InterPro" id="IPR036628">
    <property type="entry name" value="Clp_N_dom_sf"/>
</dbReference>
<dbReference type="PANTHER" id="PTHR11638:SF111">
    <property type="entry name" value="ATP-DEPENDENT CLP PROTEASE ATP-BINDING SUBUNIT CLPA"/>
    <property type="match status" value="1"/>
</dbReference>
<dbReference type="FunFam" id="1.10.8.60:FF:000011">
    <property type="entry name" value="ATP-dependent Clp protease ATP-binding subunit"/>
    <property type="match status" value="1"/>
</dbReference>
<dbReference type="SMART" id="SM01086">
    <property type="entry name" value="ClpB_D2-small"/>
    <property type="match status" value="1"/>
</dbReference>
<organism evidence="13 14">
    <name type="scientific">Mangrovibacter phragmitis</name>
    <dbReference type="NCBI Taxonomy" id="1691903"/>
    <lineage>
        <taxon>Bacteria</taxon>
        <taxon>Pseudomonadati</taxon>
        <taxon>Pseudomonadota</taxon>
        <taxon>Gammaproteobacteria</taxon>
        <taxon>Enterobacterales</taxon>
        <taxon>Enterobacteriaceae</taxon>
        <taxon>Mangrovibacter</taxon>
    </lineage>
</organism>
<feature type="region of interest" description="Disordered" evidence="11">
    <location>
        <begin position="142"/>
        <end position="166"/>
    </location>
</feature>
<dbReference type="InterPro" id="IPR003593">
    <property type="entry name" value="AAA+_ATPase"/>
</dbReference>
<dbReference type="FunFam" id="1.10.1780.10:FF:000002">
    <property type="entry name" value="ATP-dependent Clp protease ATP-binding subunit ClpA"/>
    <property type="match status" value="1"/>
</dbReference>
<dbReference type="InterPro" id="IPR027417">
    <property type="entry name" value="P-loop_NTPase"/>
</dbReference>
<keyword evidence="14" id="KW-1185">Reference proteome</keyword>
<comment type="similarity">
    <text evidence="1 10">Belongs to the ClpA/ClpB family.</text>
</comment>
<dbReference type="Gene3D" id="1.10.8.60">
    <property type="match status" value="2"/>
</dbReference>
<dbReference type="Pfam" id="PF10431">
    <property type="entry name" value="ClpB_D2-small"/>
    <property type="match status" value="1"/>
</dbReference>
<feature type="domain" description="Clp R" evidence="12">
    <location>
        <begin position="1"/>
        <end position="145"/>
    </location>
</feature>
<dbReference type="InterPro" id="IPR013461">
    <property type="entry name" value="ClpA"/>
</dbReference>
<proteinExistence type="inferred from homology"/>
<dbReference type="PRINTS" id="PR00300">
    <property type="entry name" value="CLPPROTEASEA"/>
</dbReference>
<dbReference type="FunFam" id="3.40.50.300:FF:000271">
    <property type="entry name" value="ATP-dependent Clp protease ATP-binding subunit ClpA"/>
    <property type="match status" value="1"/>
</dbReference>
<sequence>MLNQELELSLNMAFARAREHRHEFMTVEHLLLALLSNPSAREALEACTVDLATLRQELESFIEQTTPVLPATEEERDTQPTLSFQRVLQRAVFHVQSSGRSEVTGANVLVAIFSEQESQAAYLLRKHEVSRLDVVNFISHGTRKDESGSAPSGGAENPVNEEQAGGEDRMENFTTNLNQLARVGGIDPLIGRDKELERAIQVLCRRRKNNPLLVGESGVGKTAIAEGLAWRIVKGDVPEVMADCTIYSLDIGSLLAGTKYRGDFEKRFKSLLKQLEQDTNSILFIDEIHTIIGAGAASGGQVDAANLIKPLLSSGKIRVIGSTTYQEFSNIFEKDRALARRFQKIDITEPSVEETVQILNGLKSKYEAHHDVRYTAKAVRAAVELSVKYINDRHLPDKAIDVIDEAGARSRLMPVSRRKKTVNVSDIESVVARIARIPEKTVSASDRDTLKNLGDRLKMLVFGQDKAIEALTEAIKMSRAGLGHEHKPVGSFLFAGPTGVGKTEVTVQLAKAMGIELLRFDMSEYMERHTVSRLIGAPPGYVGFDQGGLLTDAVIKHPHAVVLLDEIEKAHPDVFNLLLQVMDNGTLTDNNGRKADFRNVVLVMTTNAGVRETERKSIGLIQQDNSTDAQEEIKKVFTPEFRNRLDNIIWFNHLSTDVIHQVVEKFIVELQVQLDAKGVSLEVSQDARNWLADKGYDRAMGARPMSRVIQDNLKKPLANELLFGSLVDGGQVTVELDTAKDKLTYDFQSAQKHKPEAAH</sequence>
<dbReference type="GO" id="GO:0006508">
    <property type="term" value="P:proteolysis"/>
    <property type="evidence" value="ECO:0007669"/>
    <property type="project" value="UniProtKB-KW"/>
</dbReference>
<dbReference type="GO" id="GO:0005737">
    <property type="term" value="C:cytoplasm"/>
    <property type="evidence" value="ECO:0007669"/>
    <property type="project" value="TreeGrafter"/>
</dbReference>
<dbReference type="InterPro" id="IPR003959">
    <property type="entry name" value="ATPase_AAA_core"/>
</dbReference>
<dbReference type="GO" id="GO:0043335">
    <property type="term" value="P:protein unfolding"/>
    <property type="evidence" value="ECO:0007669"/>
    <property type="project" value="InterPro"/>
</dbReference>
<dbReference type="FunFam" id="3.40.50.300:FF:000268">
    <property type="entry name" value="ATP-dependent Clp protease, ATP-binding subunit ClpA"/>
    <property type="match status" value="1"/>
</dbReference>
<gene>
    <name evidence="13" type="ORF">A9B99_13055</name>
</gene>
<accession>A0A1B7L0B5</accession>
<dbReference type="NCBIfam" id="NF008263">
    <property type="entry name" value="PRK11034.1"/>
    <property type="match status" value="1"/>
</dbReference>
<dbReference type="CDD" id="cd19499">
    <property type="entry name" value="RecA-like_ClpB_Hsp104-like"/>
    <property type="match status" value="1"/>
</dbReference>
<keyword evidence="4 10" id="KW-0067">ATP-binding</keyword>
<dbReference type="InterPro" id="IPR041546">
    <property type="entry name" value="ClpA/ClpB_AAA_lid"/>
</dbReference>
<evidence type="ECO:0000256" key="4">
    <source>
        <dbReference type="ARBA" id="ARBA00022840"/>
    </source>
</evidence>
<comment type="subunit">
    <text evidence="7">Component of the ClpAP complex composed of six ClpA subunits assembled into a hexameric ring in the presence of ATP, and fourteen ClpP subunits arranged in two heptameric rings. Binds to ClpS.</text>
</comment>
<dbReference type="AlphaFoldDB" id="A0A1B7L0B5"/>
<dbReference type="InterPro" id="IPR028299">
    <property type="entry name" value="ClpA/B_CS2"/>
</dbReference>